<keyword evidence="3" id="KW-1185">Reference proteome</keyword>
<feature type="region of interest" description="Disordered" evidence="1">
    <location>
        <begin position="120"/>
        <end position="145"/>
    </location>
</feature>
<sequence>MATIETIQIASTRDVPGIGAACHLRWGSIDTYAPVSDVRDTAEDLFTCAAYADLMGKMLRMQIAGEVITALMTGLATGRDRPFFGHPTTVTLQPAGSSRQRTGVVLVKRGSMKGWLSPEEARGMGRKRRRGVSRPRCRSSAASGVNDERSALAQFLMAAPFLRGGR</sequence>
<dbReference type="RefSeq" id="WP_344951535.1">
    <property type="nucleotide sequence ID" value="NZ_BAAAZG010000035.1"/>
</dbReference>
<dbReference type="Proteomes" id="UP001500683">
    <property type="component" value="Unassembled WGS sequence"/>
</dbReference>
<evidence type="ECO:0000313" key="3">
    <source>
        <dbReference type="Proteomes" id="UP001500683"/>
    </source>
</evidence>
<organism evidence="2 3">
    <name type="scientific">Actinomadura miaoliensis</name>
    <dbReference type="NCBI Taxonomy" id="430685"/>
    <lineage>
        <taxon>Bacteria</taxon>
        <taxon>Bacillati</taxon>
        <taxon>Actinomycetota</taxon>
        <taxon>Actinomycetes</taxon>
        <taxon>Streptosporangiales</taxon>
        <taxon>Thermomonosporaceae</taxon>
        <taxon>Actinomadura</taxon>
    </lineage>
</organism>
<accession>A0ABP7W7Q8</accession>
<gene>
    <name evidence="2" type="ORF">GCM10022214_47840</name>
</gene>
<dbReference type="EMBL" id="BAAAZG010000035">
    <property type="protein sequence ID" value="GAA4082897.1"/>
    <property type="molecule type" value="Genomic_DNA"/>
</dbReference>
<comment type="caution">
    <text evidence="2">The sequence shown here is derived from an EMBL/GenBank/DDBJ whole genome shotgun (WGS) entry which is preliminary data.</text>
</comment>
<evidence type="ECO:0000256" key="1">
    <source>
        <dbReference type="SAM" id="MobiDB-lite"/>
    </source>
</evidence>
<evidence type="ECO:0000313" key="2">
    <source>
        <dbReference type="EMBL" id="GAA4082897.1"/>
    </source>
</evidence>
<evidence type="ECO:0008006" key="4">
    <source>
        <dbReference type="Google" id="ProtNLM"/>
    </source>
</evidence>
<name>A0ABP7W7Q8_9ACTN</name>
<feature type="compositionally biased region" description="Basic residues" evidence="1">
    <location>
        <begin position="124"/>
        <end position="137"/>
    </location>
</feature>
<protein>
    <recommendedName>
        <fullName evidence="4">GNAT family N-acetyltransferase</fullName>
    </recommendedName>
</protein>
<reference evidence="3" key="1">
    <citation type="journal article" date="2019" name="Int. J. Syst. Evol. Microbiol.">
        <title>The Global Catalogue of Microorganisms (GCM) 10K type strain sequencing project: providing services to taxonomists for standard genome sequencing and annotation.</title>
        <authorList>
            <consortium name="The Broad Institute Genomics Platform"/>
            <consortium name="The Broad Institute Genome Sequencing Center for Infectious Disease"/>
            <person name="Wu L."/>
            <person name="Ma J."/>
        </authorList>
    </citation>
    <scope>NUCLEOTIDE SEQUENCE [LARGE SCALE GENOMIC DNA]</scope>
    <source>
        <strain evidence="3">JCM 16702</strain>
    </source>
</reference>
<proteinExistence type="predicted"/>